<keyword evidence="1" id="KW-0732">Signal</keyword>
<dbReference type="Proteomes" id="UP000291084">
    <property type="component" value="Chromosome 8"/>
</dbReference>
<dbReference type="PANTHER" id="PTHR33592:SF5">
    <property type="entry name" value="TRANSMEMBRANE PROTEIN"/>
    <property type="match status" value="1"/>
</dbReference>
<organism evidence="2 3">
    <name type="scientific">Vigna angularis var. angularis</name>
    <dbReference type="NCBI Taxonomy" id="157739"/>
    <lineage>
        <taxon>Eukaryota</taxon>
        <taxon>Viridiplantae</taxon>
        <taxon>Streptophyta</taxon>
        <taxon>Embryophyta</taxon>
        <taxon>Tracheophyta</taxon>
        <taxon>Spermatophyta</taxon>
        <taxon>Magnoliopsida</taxon>
        <taxon>eudicotyledons</taxon>
        <taxon>Gunneridae</taxon>
        <taxon>Pentapetalae</taxon>
        <taxon>rosids</taxon>
        <taxon>fabids</taxon>
        <taxon>Fabales</taxon>
        <taxon>Fabaceae</taxon>
        <taxon>Papilionoideae</taxon>
        <taxon>50 kb inversion clade</taxon>
        <taxon>NPAAA clade</taxon>
        <taxon>indigoferoid/millettioid clade</taxon>
        <taxon>Phaseoleae</taxon>
        <taxon>Vigna</taxon>
    </lineage>
</organism>
<evidence type="ECO:0000256" key="1">
    <source>
        <dbReference type="SAM" id="SignalP"/>
    </source>
</evidence>
<feature type="chain" id="PRO_5006618378" evidence="1">
    <location>
        <begin position="20"/>
        <end position="81"/>
    </location>
</feature>
<protein>
    <submittedName>
        <fullName evidence="2">Uncharacterized protein</fullName>
    </submittedName>
</protein>
<accession>A0A0S3SPH6</accession>
<dbReference type="AlphaFoldDB" id="A0A0S3SPH6"/>
<sequence>MKFLKFIFAVILVIAVVHVERNLGGRVLNMEEQLNLMSLDNKGPVTPSGPSTCTYIPRTGGKNCPPLEEMDVAGNFQHHAH</sequence>
<evidence type="ECO:0000313" key="3">
    <source>
        <dbReference type="Proteomes" id="UP000291084"/>
    </source>
</evidence>
<reference evidence="2 3" key="1">
    <citation type="journal article" date="2015" name="Sci. Rep.">
        <title>The power of single molecule real-time sequencing technology in the de novo assembly of a eukaryotic genome.</title>
        <authorList>
            <person name="Sakai H."/>
            <person name="Naito K."/>
            <person name="Ogiso-Tanaka E."/>
            <person name="Takahashi Y."/>
            <person name="Iseki K."/>
            <person name="Muto C."/>
            <person name="Satou K."/>
            <person name="Teruya K."/>
            <person name="Shiroma A."/>
            <person name="Shimoji M."/>
            <person name="Hirano T."/>
            <person name="Itoh T."/>
            <person name="Kaga A."/>
            <person name="Tomooka N."/>
        </authorList>
    </citation>
    <scope>NUCLEOTIDE SEQUENCE [LARGE SCALE GENOMIC DNA]</scope>
    <source>
        <strain evidence="3">cv. Shumari</strain>
    </source>
</reference>
<dbReference type="EMBL" id="AP015041">
    <property type="protein sequence ID" value="BAT94706.1"/>
    <property type="molecule type" value="Genomic_DNA"/>
</dbReference>
<proteinExistence type="predicted"/>
<evidence type="ECO:0000313" key="2">
    <source>
        <dbReference type="EMBL" id="BAT94706.1"/>
    </source>
</evidence>
<feature type="signal peptide" evidence="1">
    <location>
        <begin position="1"/>
        <end position="19"/>
    </location>
</feature>
<dbReference type="OrthoDB" id="1380410at2759"/>
<dbReference type="PANTHER" id="PTHR33592">
    <property type="entry name" value="TRANSMEMBRANE PROTEIN"/>
    <property type="match status" value="1"/>
</dbReference>
<keyword evidence="3" id="KW-1185">Reference proteome</keyword>
<gene>
    <name evidence="2" type="primary">Vigan.08G132900</name>
    <name evidence="2" type="ORF">VIGAN_08132900</name>
</gene>
<name>A0A0S3SPH6_PHAAN</name>